<organism evidence="1 2">
    <name type="scientific">Salinibacter ruber</name>
    <dbReference type="NCBI Taxonomy" id="146919"/>
    <lineage>
        <taxon>Bacteria</taxon>
        <taxon>Pseudomonadati</taxon>
        <taxon>Rhodothermota</taxon>
        <taxon>Rhodothermia</taxon>
        <taxon>Rhodothermales</taxon>
        <taxon>Salinibacteraceae</taxon>
        <taxon>Salinibacter</taxon>
    </lineage>
</organism>
<accession>A0A9X2UBA7</accession>
<dbReference type="Proteomes" id="UP001155010">
    <property type="component" value="Unassembled WGS sequence"/>
</dbReference>
<dbReference type="AlphaFoldDB" id="A0A9X2UBA7"/>
<reference evidence="1" key="1">
    <citation type="submission" date="2022-08" db="EMBL/GenBank/DDBJ databases">
        <title>Genomic Encyclopedia of Type Strains, Phase V (KMG-V): Genome sequencing to study the core and pangenomes of soil and plant-associated prokaryotes.</title>
        <authorList>
            <person name="Whitman W."/>
        </authorList>
    </citation>
    <scope>NUCLEOTIDE SEQUENCE</scope>
    <source>
        <strain evidence="1">SP2017</strain>
    </source>
</reference>
<sequence>MKIKNIKTWLSAKIVGINIPNYPAETFRCIRMS</sequence>
<comment type="caution">
    <text evidence="1">The sequence shown here is derived from an EMBL/GenBank/DDBJ whole genome shotgun (WGS) entry which is preliminary data.</text>
</comment>
<name>A0A9X2UBA7_9BACT</name>
<evidence type="ECO:0000313" key="1">
    <source>
        <dbReference type="EMBL" id="MCS3953312.1"/>
    </source>
</evidence>
<evidence type="ECO:0000313" key="2">
    <source>
        <dbReference type="Proteomes" id="UP001155010"/>
    </source>
</evidence>
<proteinExistence type="predicted"/>
<dbReference type="EMBL" id="JANUBB010000021">
    <property type="protein sequence ID" value="MCS3953312.1"/>
    <property type="molecule type" value="Genomic_DNA"/>
</dbReference>
<protein>
    <submittedName>
        <fullName evidence="1">Uncharacterized protein</fullName>
    </submittedName>
</protein>
<gene>
    <name evidence="1" type="ORF">GGP83_003287</name>
</gene>